<gene>
    <name evidence="2" type="ORF">P1J78_14865</name>
</gene>
<accession>A0AAE3NR78</accession>
<evidence type="ECO:0000313" key="3">
    <source>
        <dbReference type="Proteomes" id="UP001220964"/>
    </source>
</evidence>
<protein>
    <submittedName>
        <fullName evidence="2">TrgA family protein</fullName>
    </submittedName>
</protein>
<dbReference type="AlphaFoldDB" id="A0AAE3NR78"/>
<comment type="caution">
    <text evidence="2">The sequence shown here is derived from an EMBL/GenBank/DDBJ whole genome shotgun (WGS) entry which is preliminary data.</text>
</comment>
<dbReference type="EMBL" id="JARGYC010000040">
    <property type="protein sequence ID" value="MDF0602023.1"/>
    <property type="molecule type" value="Genomic_DNA"/>
</dbReference>
<keyword evidence="1" id="KW-0812">Transmembrane</keyword>
<dbReference type="NCBIfam" id="NF033773">
    <property type="entry name" value="tellur_TrgA"/>
    <property type="match status" value="1"/>
</dbReference>
<keyword evidence="1" id="KW-1133">Transmembrane helix</keyword>
<feature type="transmembrane region" description="Helical" evidence="1">
    <location>
        <begin position="7"/>
        <end position="28"/>
    </location>
</feature>
<organism evidence="2 3">
    <name type="scientific">Psychromarinibacter sediminicola</name>
    <dbReference type="NCBI Taxonomy" id="3033385"/>
    <lineage>
        <taxon>Bacteria</taxon>
        <taxon>Pseudomonadati</taxon>
        <taxon>Pseudomonadota</taxon>
        <taxon>Alphaproteobacteria</taxon>
        <taxon>Rhodobacterales</taxon>
        <taxon>Paracoccaceae</taxon>
        <taxon>Psychromarinibacter</taxon>
    </lineage>
</organism>
<dbReference type="Proteomes" id="UP001220964">
    <property type="component" value="Unassembled WGS sequence"/>
</dbReference>
<feature type="transmembrane region" description="Helical" evidence="1">
    <location>
        <begin position="34"/>
        <end position="53"/>
    </location>
</feature>
<dbReference type="InterPro" id="IPR047784">
    <property type="entry name" value="TrgA"/>
</dbReference>
<keyword evidence="3" id="KW-1185">Reference proteome</keyword>
<evidence type="ECO:0000256" key="1">
    <source>
        <dbReference type="SAM" id="Phobius"/>
    </source>
</evidence>
<keyword evidence="1" id="KW-0472">Membrane</keyword>
<dbReference type="RefSeq" id="WP_275568161.1">
    <property type="nucleotide sequence ID" value="NZ_JARGYC010000040.1"/>
</dbReference>
<evidence type="ECO:0000313" key="2">
    <source>
        <dbReference type="EMBL" id="MDF0602023.1"/>
    </source>
</evidence>
<proteinExistence type="predicted"/>
<feature type="transmembrane region" description="Helical" evidence="1">
    <location>
        <begin position="65"/>
        <end position="85"/>
    </location>
</feature>
<name>A0AAE3NR78_9RHOB</name>
<sequence>MPTAAKLVSAVLLAALAWYVGHLIIPYFPEQTPAGVFREVLAVLGLIIGWRFVGRHAGQGVVASVGYGLGGAAFLAFWGIVWFAGYEMFMRSINMSYGGPMEALKDMVAIGIGYFDYLKPTEIWGTLAGGGVVQGFLAEMTARRLP</sequence>
<reference evidence="2" key="1">
    <citation type="submission" date="2023-03" db="EMBL/GenBank/DDBJ databases">
        <title>Multiphase analysis and comparison of six strains from genera Psychromarinibacter, Lutimaribacter, and Maritimibacter, including a novel species: Psychromarinibacter sediminicola sp. nov.</title>
        <authorList>
            <person name="Wang Y.-H."/>
            <person name="Ye M.-Q."/>
            <person name="Du Z.-J."/>
        </authorList>
    </citation>
    <scope>NUCLEOTIDE SEQUENCE</scope>
    <source>
        <strain evidence="2">C21-152</strain>
    </source>
</reference>